<dbReference type="RefSeq" id="WP_015323563.1">
    <property type="nucleotide sequence ID" value="NC_019977.1"/>
</dbReference>
<evidence type="ECO:0000313" key="4">
    <source>
        <dbReference type="EMBL" id="AGB48394.1"/>
    </source>
</evidence>
<dbReference type="GO" id="GO:0008080">
    <property type="term" value="F:N-acetyltransferase activity"/>
    <property type="evidence" value="ECO:0007669"/>
    <property type="project" value="InterPro"/>
</dbReference>
<dbReference type="STRING" id="867904.Metho_0105"/>
<accession>L0KWQ3</accession>
<dbReference type="CDD" id="cd04301">
    <property type="entry name" value="NAT_SF"/>
    <property type="match status" value="1"/>
</dbReference>
<proteinExistence type="predicted"/>
<dbReference type="PANTHER" id="PTHR42919">
    <property type="entry name" value="N-ALPHA-ACETYLTRANSFERASE"/>
    <property type="match status" value="1"/>
</dbReference>
<organism evidence="4 5">
    <name type="scientific">Methanomethylovorans hollandica (strain DSM 15978 / NBRC 107637 / DMS1)</name>
    <dbReference type="NCBI Taxonomy" id="867904"/>
    <lineage>
        <taxon>Archaea</taxon>
        <taxon>Methanobacteriati</taxon>
        <taxon>Methanobacteriota</taxon>
        <taxon>Stenosarchaea group</taxon>
        <taxon>Methanomicrobia</taxon>
        <taxon>Methanosarcinales</taxon>
        <taxon>Methanosarcinaceae</taxon>
        <taxon>Methanomethylovorans</taxon>
    </lineage>
</organism>
<gene>
    <name evidence="4" type="ordered locus">Metho_0105</name>
</gene>
<dbReference type="EMBL" id="CP003362">
    <property type="protein sequence ID" value="AGB48394.1"/>
    <property type="molecule type" value="Genomic_DNA"/>
</dbReference>
<dbReference type="OrthoDB" id="43754at2157"/>
<dbReference type="InterPro" id="IPR000182">
    <property type="entry name" value="GNAT_dom"/>
</dbReference>
<dbReference type="GeneID" id="14407885"/>
<dbReference type="InterPro" id="IPR051556">
    <property type="entry name" value="N-term/lysine_N-AcTrnsfr"/>
</dbReference>
<dbReference type="InterPro" id="IPR006464">
    <property type="entry name" value="AcTrfase_RimI/Ard1"/>
</dbReference>
<feature type="domain" description="N-acetyltransferase" evidence="3">
    <location>
        <begin position="2"/>
        <end position="141"/>
    </location>
</feature>
<sequence length="141" mass="16395">MYIIREAQEKDILEIVAIEDLSFPVPWPDFLFRSNLENPGFIVYEDKKKIIGYAILGTFKSNAHLLSIAVHPTQRKHGIGSLLLQKCISIARYYGYKSMTLEVREKNLDGQRFYQANGFKEKESVEGYYLDDNAVRMQRKI</sequence>
<evidence type="ECO:0000256" key="2">
    <source>
        <dbReference type="ARBA" id="ARBA00023315"/>
    </source>
</evidence>
<reference evidence="5" key="1">
    <citation type="submission" date="2012-02" db="EMBL/GenBank/DDBJ databases">
        <title>Complete sequence of chromosome of Methanomethylovorans hollandica DSM 15978.</title>
        <authorList>
            <person name="Lucas S."/>
            <person name="Copeland A."/>
            <person name="Lapidus A."/>
            <person name="Glavina del Rio T."/>
            <person name="Dalin E."/>
            <person name="Tice H."/>
            <person name="Bruce D."/>
            <person name="Goodwin L."/>
            <person name="Pitluck S."/>
            <person name="Peters L."/>
            <person name="Mikhailova N."/>
            <person name="Held B."/>
            <person name="Kyrpides N."/>
            <person name="Mavromatis K."/>
            <person name="Ivanova N."/>
            <person name="Brettin T."/>
            <person name="Detter J.C."/>
            <person name="Han C."/>
            <person name="Larimer F."/>
            <person name="Land M."/>
            <person name="Hauser L."/>
            <person name="Markowitz V."/>
            <person name="Cheng J.-F."/>
            <person name="Hugenholtz P."/>
            <person name="Woyke T."/>
            <person name="Wu D."/>
            <person name="Spring S."/>
            <person name="Schroeder M."/>
            <person name="Brambilla E."/>
            <person name="Klenk H.-P."/>
            <person name="Eisen J.A."/>
        </authorList>
    </citation>
    <scope>NUCLEOTIDE SEQUENCE [LARGE SCALE GENOMIC DNA]</scope>
    <source>
        <strain evidence="5">DSM 15978 / NBRC 107637 / DMS1</strain>
    </source>
</reference>
<dbReference type="KEGG" id="mhz:Metho_0105"/>
<protein>
    <submittedName>
        <fullName evidence="4">Ribosomal-protein-alanine acetyltransferase</fullName>
    </submittedName>
</protein>
<name>L0KWQ3_METHD</name>
<keyword evidence="2" id="KW-0012">Acyltransferase</keyword>
<dbReference type="Gene3D" id="3.40.630.30">
    <property type="match status" value="1"/>
</dbReference>
<dbReference type="Proteomes" id="UP000010866">
    <property type="component" value="Chromosome"/>
</dbReference>
<dbReference type="InterPro" id="IPR016181">
    <property type="entry name" value="Acyl_CoA_acyltransferase"/>
</dbReference>
<dbReference type="AlphaFoldDB" id="L0KWQ3"/>
<dbReference type="HOGENOM" id="CLU_013985_23_0_2"/>
<evidence type="ECO:0000259" key="3">
    <source>
        <dbReference type="PROSITE" id="PS51186"/>
    </source>
</evidence>
<keyword evidence="1 4" id="KW-0808">Transferase</keyword>
<keyword evidence="5" id="KW-1185">Reference proteome</keyword>
<dbReference type="PROSITE" id="PS51186">
    <property type="entry name" value="GNAT"/>
    <property type="match status" value="1"/>
</dbReference>
<dbReference type="NCBIfam" id="TIGR01575">
    <property type="entry name" value="rimI"/>
    <property type="match status" value="1"/>
</dbReference>
<evidence type="ECO:0000313" key="5">
    <source>
        <dbReference type="Proteomes" id="UP000010866"/>
    </source>
</evidence>
<evidence type="ECO:0000256" key="1">
    <source>
        <dbReference type="ARBA" id="ARBA00022679"/>
    </source>
</evidence>
<dbReference type="Pfam" id="PF00583">
    <property type="entry name" value="Acetyltransf_1"/>
    <property type="match status" value="1"/>
</dbReference>
<dbReference type="PANTHER" id="PTHR42919:SF8">
    <property type="entry name" value="N-ALPHA-ACETYLTRANSFERASE 50"/>
    <property type="match status" value="1"/>
</dbReference>
<dbReference type="SUPFAM" id="SSF55729">
    <property type="entry name" value="Acyl-CoA N-acyltransferases (Nat)"/>
    <property type="match status" value="1"/>
</dbReference>